<accession>A0ABQ1L513</accession>
<dbReference type="Proteomes" id="UP000602004">
    <property type="component" value="Unassembled WGS sequence"/>
</dbReference>
<dbReference type="InterPro" id="IPR051267">
    <property type="entry name" value="STEAP_metalloreductase"/>
</dbReference>
<dbReference type="EMBL" id="BMHL01000001">
    <property type="protein sequence ID" value="GGC18429.1"/>
    <property type="molecule type" value="Genomic_DNA"/>
</dbReference>
<dbReference type="InterPro" id="IPR028939">
    <property type="entry name" value="P5C_Rdtase_cat_N"/>
</dbReference>
<comment type="caution">
    <text evidence="3">The sequence shown here is derived from an EMBL/GenBank/DDBJ whole genome shotgun (WGS) entry which is preliminary data.</text>
</comment>
<proteinExistence type="predicted"/>
<keyword evidence="1" id="KW-0560">Oxidoreductase</keyword>
<reference evidence="4" key="1">
    <citation type="journal article" date="2019" name="Int. J. Syst. Evol. Microbiol.">
        <title>The Global Catalogue of Microorganisms (GCM) 10K type strain sequencing project: providing services to taxonomists for standard genome sequencing and annotation.</title>
        <authorList>
            <consortium name="The Broad Institute Genomics Platform"/>
            <consortium name="The Broad Institute Genome Sequencing Center for Infectious Disease"/>
            <person name="Wu L."/>
            <person name="Ma J."/>
        </authorList>
    </citation>
    <scope>NUCLEOTIDE SEQUENCE [LARGE SCALE GENOMIC DNA]</scope>
    <source>
        <strain evidence="4">CGMCC 1.15103</strain>
    </source>
</reference>
<sequence>MKSIGIIGAGALGSNLARAFAAAGISATISNSRGPESLTELVEELGPTIKAGTTEEAAHADIVFIAIRWVDLKRVLGGLPAWNGRVVVDGTNPVEWIDPNSPHANDPDNPLAAYGIRAVDLGGRHSSSVVGELVSGAHLVKAFNHLDASALTEPEVSGGRRAIFYSGDDVDAKTTVRSLIEQTGFFAVDLGALDVGGPLASLPFGTLAGTGFVQV</sequence>
<dbReference type="InterPro" id="IPR036291">
    <property type="entry name" value="NAD(P)-bd_dom_sf"/>
</dbReference>
<dbReference type="Gene3D" id="3.40.50.720">
    <property type="entry name" value="NAD(P)-binding Rossmann-like Domain"/>
    <property type="match status" value="1"/>
</dbReference>
<gene>
    <name evidence="3" type="ORF">GCM10011400_00860</name>
</gene>
<evidence type="ECO:0000313" key="3">
    <source>
        <dbReference type="EMBL" id="GGC18429.1"/>
    </source>
</evidence>
<name>A0ABQ1L513_9BURK</name>
<evidence type="ECO:0000259" key="2">
    <source>
        <dbReference type="Pfam" id="PF03807"/>
    </source>
</evidence>
<evidence type="ECO:0000256" key="1">
    <source>
        <dbReference type="ARBA" id="ARBA00023002"/>
    </source>
</evidence>
<feature type="domain" description="Pyrroline-5-carboxylate reductase catalytic N-terminal" evidence="2">
    <location>
        <begin position="4"/>
        <end position="93"/>
    </location>
</feature>
<protein>
    <submittedName>
        <fullName evidence="3">NADP oxidoreductase</fullName>
    </submittedName>
</protein>
<dbReference type="RefSeq" id="WP_115780780.1">
    <property type="nucleotide sequence ID" value="NZ_BMHL01000001.1"/>
</dbReference>
<dbReference type="PANTHER" id="PTHR14239">
    <property type="entry name" value="DUDULIN-RELATED"/>
    <property type="match status" value="1"/>
</dbReference>
<organism evidence="3 4">
    <name type="scientific">Paraburkholderia caffeinilytica</name>
    <dbReference type="NCBI Taxonomy" id="1761016"/>
    <lineage>
        <taxon>Bacteria</taxon>
        <taxon>Pseudomonadati</taxon>
        <taxon>Pseudomonadota</taxon>
        <taxon>Betaproteobacteria</taxon>
        <taxon>Burkholderiales</taxon>
        <taxon>Burkholderiaceae</taxon>
        <taxon>Paraburkholderia</taxon>
    </lineage>
</organism>
<keyword evidence="4" id="KW-1185">Reference proteome</keyword>
<dbReference type="SUPFAM" id="SSF51735">
    <property type="entry name" value="NAD(P)-binding Rossmann-fold domains"/>
    <property type="match status" value="1"/>
</dbReference>
<dbReference type="Pfam" id="PF03807">
    <property type="entry name" value="F420_oxidored"/>
    <property type="match status" value="1"/>
</dbReference>
<evidence type="ECO:0000313" key="4">
    <source>
        <dbReference type="Proteomes" id="UP000602004"/>
    </source>
</evidence>